<comment type="caution">
    <text evidence="1">The sequence shown here is derived from an EMBL/GenBank/DDBJ whole genome shotgun (WGS) entry which is preliminary data.</text>
</comment>
<dbReference type="AlphaFoldDB" id="A0A0G1DBV2"/>
<dbReference type="Proteomes" id="UP000034678">
    <property type="component" value="Unassembled WGS sequence"/>
</dbReference>
<accession>A0A0G1DBV2</accession>
<proteinExistence type="predicted"/>
<evidence type="ECO:0000313" key="2">
    <source>
        <dbReference type="Proteomes" id="UP000034678"/>
    </source>
</evidence>
<reference evidence="1 2" key="1">
    <citation type="journal article" date="2015" name="Nature">
        <title>rRNA introns, odd ribosomes, and small enigmatic genomes across a large radiation of phyla.</title>
        <authorList>
            <person name="Brown C.T."/>
            <person name="Hug L.A."/>
            <person name="Thomas B.C."/>
            <person name="Sharon I."/>
            <person name="Castelle C.J."/>
            <person name="Singh A."/>
            <person name="Wilkins M.J."/>
            <person name="Williams K.H."/>
            <person name="Banfield J.F."/>
        </authorList>
    </citation>
    <scope>NUCLEOTIDE SEQUENCE [LARGE SCALE GENOMIC DNA]</scope>
</reference>
<gene>
    <name evidence="1" type="ORF">UV26_C0018G0001</name>
</gene>
<name>A0A0G1DBV2_UNCKA</name>
<protein>
    <submittedName>
        <fullName evidence="1">Uncharacterized protein</fullName>
    </submittedName>
</protein>
<dbReference type="EMBL" id="LCDU01000018">
    <property type="protein sequence ID" value="KKS59643.1"/>
    <property type="molecule type" value="Genomic_DNA"/>
</dbReference>
<sequence>MLEETTPNIDIPTTPTEPFAVELQPQTAQVPVTEPLATVNPEQPAVETVLEPEIVETDNLVKLEKV</sequence>
<evidence type="ECO:0000313" key="1">
    <source>
        <dbReference type="EMBL" id="KKS59643.1"/>
    </source>
</evidence>
<organism evidence="1 2">
    <name type="scientific">candidate division WWE3 bacterium GW2011_GWF2_42_42</name>
    <dbReference type="NCBI Taxonomy" id="1619142"/>
    <lineage>
        <taxon>Bacteria</taxon>
        <taxon>Katanobacteria</taxon>
    </lineage>
</organism>